<organism evidence="2 3">
    <name type="scientific">Lasallia pustulata</name>
    <dbReference type="NCBI Taxonomy" id="136370"/>
    <lineage>
        <taxon>Eukaryota</taxon>
        <taxon>Fungi</taxon>
        <taxon>Dikarya</taxon>
        <taxon>Ascomycota</taxon>
        <taxon>Pezizomycotina</taxon>
        <taxon>Lecanoromycetes</taxon>
        <taxon>OSLEUM clade</taxon>
        <taxon>Umbilicariomycetidae</taxon>
        <taxon>Umbilicariales</taxon>
        <taxon>Umbilicariaceae</taxon>
        <taxon>Lasallia</taxon>
    </lineage>
</organism>
<feature type="region of interest" description="Disordered" evidence="1">
    <location>
        <begin position="1"/>
        <end position="172"/>
    </location>
</feature>
<evidence type="ECO:0000313" key="2">
    <source>
        <dbReference type="EMBL" id="KAA6409693.1"/>
    </source>
</evidence>
<gene>
    <name evidence="2" type="ORF">FRX48_06305</name>
</gene>
<reference evidence="2 3" key="1">
    <citation type="submission" date="2019-09" db="EMBL/GenBank/DDBJ databases">
        <title>The hologenome of the rock-dwelling lichen Lasallia pustulata.</title>
        <authorList>
            <person name="Greshake Tzovaras B."/>
            <person name="Segers F."/>
            <person name="Bicker A."/>
            <person name="Dal Grande F."/>
            <person name="Otte J."/>
            <person name="Hankeln T."/>
            <person name="Schmitt I."/>
            <person name="Ebersberger I."/>
        </authorList>
    </citation>
    <scope>NUCLEOTIDE SEQUENCE [LARGE SCALE GENOMIC DNA]</scope>
    <source>
        <strain evidence="2">A1-1</strain>
    </source>
</reference>
<proteinExistence type="predicted"/>
<protein>
    <submittedName>
        <fullName evidence="2">Uncharacterized protein</fullName>
    </submittedName>
</protein>
<dbReference type="AlphaFoldDB" id="A0A5M8PJT4"/>
<comment type="caution">
    <text evidence="2">The sequence shown here is derived from an EMBL/GenBank/DDBJ whole genome shotgun (WGS) entry which is preliminary data.</text>
</comment>
<feature type="compositionally biased region" description="Basic and acidic residues" evidence="1">
    <location>
        <begin position="8"/>
        <end position="19"/>
    </location>
</feature>
<feature type="compositionally biased region" description="Basic and acidic residues" evidence="1">
    <location>
        <begin position="84"/>
        <end position="106"/>
    </location>
</feature>
<sequence>MPRLYNRKSREEVYADNRGKAGPRRTTPRGGRKDTTHDSRLADTGHMMEKGIKMPRVYNRKSREEVYADNPRNAGLRRTTPPGGRKDPTHDSRLADTSHMMEKDTTMPRVYSGKSREGVYANNSRKTGPQRTKPRGAPNDPTHDSRPADAAPEDVPRTTNTPIQAAAHGSNAWRNRRGFRRAFFARGKIGEVSPLRLFDRRACGYWPGGCSAADEHPHPSRRLRIQRVADPPRI</sequence>
<name>A0A5M8PJT4_9LECA</name>
<dbReference type="EMBL" id="VXIT01000010">
    <property type="protein sequence ID" value="KAA6409693.1"/>
    <property type="molecule type" value="Genomic_DNA"/>
</dbReference>
<feature type="compositionally biased region" description="Basic and acidic residues" evidence="1">
    <location>
        <begin position="31"/>
        <end position="52"/>
    </location>
</feature>
<feature type="compositionally biased region" description="Polar residues" evidence="1">
    <location>
        <begin position="121"/>
        <end position="130"/>
    </location>
</feature>
<evidence type="ECO:0000313" key="3">
    <source>
        <dbReference type="Proteomes" id="UP000324767"/>
    </source>
</evidence>
<evidence type="ECO:0000256" key="1">
    <source>
        <dbReference type="SAM" id="MobiDB-lite"/>
    </source>
</evidence>
<dbReference type="Proteomes" id="UP000324767">
    <property type="component" value="Unassembled WGS sequence"/>
</dbReference>
<accession>A0A5M8PJT4</accession>